<organism evidence="1 2">
    <name type="scientific">Morus notabilis</name>
    <dbReference type="NCBI Taxonomy" id="981085"/>
    <lineage>
        <taxon>Eukaryota</taxon>
        <taxon>Viridiplantae</taxon>
        <taxon>Streptophyta</taxon>
        <taxon>Embryophyta</taxon>
        <taxon>Tracheophyta</taxon>
        <taxon>Spermatophyta</taxon>
        <taxon>Magnoliopsida</taxon>
        <taxon>eudicotyledons</taxon>
        <taxon>Gunneridae</taxon>
        <taxon>Pentapetalae</taxon>
        <taxon>rosids</taxon>
        <taxon>fabids</taxon>
        <taxon>Rosales</taxon>
        <taxon>Moraceae</taxon>
        <taxon>Moreae</taxon>
        <taxon>Morus</taxon>
    </lineage>
</organism>
<accession>W9SCY4</accession>
<keyword evidence="2" id="KW-1185">Reference proteome</keyword>
<dbReference type="EMBL" id="KE345308">
    <property type="protein sequence ID" value="EXC00236.1"/>
    <property type="molecule type" value="Genomic_DNA"/>
</dbReference>
<sequence>MIAKVPEEWVAYDLLHEKVEDKAESPEKAIRLGSRSHDNDYGGGDDFVDGGAGFLADHVVHARFPAYLQSQDLTLLITVVIEGALCVDERSTSVVESCGSSPIYHL</sequence>
<evidence type="ECO:0000313" key="2">
    <source>
        <dbReference type="Proteomes" id="UP000030645"/>
    </source>
</evidence>
<protein>
    <submittedName>
        <fullName evidence="1">Uncharacterized protein</fullName>
    </submittedName>
</protein>
<dbReference type="Proteomes" id="UP000030645">
    <property type="component" value="Unassembled WGS sequence"/>
</dbReference>
<reference evidence="2" key="1">
    <citation type="submission" date="2013-01" db="EMBL/GenBank/DDBJ databases">
        <title>Draft Genome Sequence of a Mulberry Tree, Morus notabilis C.K. Schneid.</title>
        <authorList>
            <person name="He N."/>
            <person name="Zhao S."/>
        </authorList>
    </citation>
    <scope>NUCLEOTIDE SEQUENCE</scope>
</reference>
<dbReference type="AlphaFoldDB" id="W9SCY4"/>
<evidence type="ECO:0000313" key="1">
    <source>
        <dbReference type="EMBL" id="EXC00236.1"/>
    </source>
</evidence>
<name>W9SCY4_9ROSA</name>
<gene>
    <name evidence="1" type="ORF">L484_010343</name>
</gene>
<proteinExistence type="predicted"/>